<feature type="domain" description="Restriction endonuclease type II NotI" evidence="1">
    <location>
        <begin position="51"/>
        <end position="207"/>
    </location>
</feature>
<dbReference type="EMBL" id="CP014135">
    <property type="protein sequence ID" value="AMB86079.1"/>
    <property type="molecule type" value="Genomic_DNA"/>
</dbReference>
<dbReference type="RefSeq" id="WP_060782982.1">
    <property type="nucleotide sequence ID" value="NZ_CP014135.1"/>
</dbReference>
<organism evidence="2 3">
    <name type="scientific">Pseudomonas agarici</name>
    <dbReference type="NCBI Taxonomy" id="46677"/>
    <lineage>
        <taxon>Bacteria</taxon>
        <taxon>Pseudomonadati</taxon>
        <taxon>Pseudomonadota</taxon>
        <taxon>Gammaproteobacteria</taxon>
        <taxon>Pseudomonadales</taxon>
        <taxon>Pseudomonadaceae</taxon>
        <taxon>Pseudomonas</taxon>
    </lineage>
</organism>
<accession>A0A0X1T2K1</accession>
<sequence length="290" mass="32683">MSKIIELFGKGTHNHSVDWHSVINHQRCSYTNKRCYKVRKSNPEISIGTCSVLYGKASEPVIICPVRLIERRQIFTDCFHLLTTHEPGNELHIVPEVSIPGGSVDYFLVSVKDGKVKDFVGIELQTLDTTGTVWPERQRMLKELGLPRIDGAEDSTKTFGMNWKMTAKTILVQMHHKVQTFEHINKKLVLVVQDKLLSYMTREFKFDHLKAPALISDSMHLHAYKMDNAGAGDYKISMSSRLSTDADGIGMCLGLQAEARVELEKVLTALQVKISDRTLFQIVGTPESLV</sequence>
<dbReference type="KEGG" id="pagb:AWM79_12540"/>
<keyword evidence="3" id="KW-1185">Reference proteome</keyword>
<dbReference type="REBASE" id="137563">
    <property type="entry name" value="Pag2472ORF12535P"/>
</dbReference>
<evidence type="ECO:0000313" key="3">
    <source>
        <dbReference type="Proteomes" id="UP000063229"/>
    </source>
</evidence>
<evidence type="ECO:0000259" key="1">
    <source>
        <dbReference type="Pfam" id="PF12183"/>
    </source>
</evidence>
<proteinExistence type="predicted"/>
<protein>
    <recommendedName>
        <fullName evidence="1">Restriction endonuclease type II NotI domain-containing protein</fullName>
    </recommendedName>
</protein>
<dbReference type="Pfam" id="PF12183">
    <property type="entry name" value="NotI"/>
    <property type="match status" value="1"/>
</dbReference>
<name>A0A0X1T2K1_PSEAA</name>
<reference evidence="2 3" key="1">
    <citation type="submission" date="2016-01" db="EMBL/GenBank/DDBJ databases">
        <authorList>
            <person name="McClelland M."/>
            <person name="Jain A."/>
            <person name="Saraogi P."/>
            <person name="Mendelson R."/>
            <person name="Westerman R."/>
            <person name="SanMiguel P."/>
            <person name="Csonka L."/>
        </authorList>
    </citation>
    <scope>NUCLEOTIDE SEQUENCE [LARGE SCALE GENOMIC DNA]</scope>
    <source>
        <strain evidence="2 3">NCPPB 2472</strain>
    </source>
</reference>
<dbReference type="AlphaFoldDB" id="A0A0X1T2K1"/>
<evidence type="ECO:0000313" key="2">
    <source>
        <dbReference type="EMBL" id="AMB86079.1"/>
    </source>
</evidence>
<dbReference type="Proteomes" id="UP000063229">
    <property type="component" value="Chromosome"/>
</dbReference>
<gene>
    <name evidence="2" type="ORF">AWM79_12540</name>
</gene>
<dbReference type="InterPro" id="IPR022009">
    <property type="entry name" value="Resctriction_endonuc_II_NotI"/>
</dbReference>